<dbReference type="AlphaFoldDB" id="A0A5E7E0I1"/>
<dbReference type="EMBL" id="CABVHY010000019">
    <property type="protein sequence ID" value="VVO16614.1"/>
    <property type="molecule type" value="Genomic_DNA"/>
</dbReference>
<evidence type="ECO:0000313" key="1">
    <source>
        <dbReference type="EMBL" id="VVO16614.1"/>
    </source>
</evidence>
<protein>
    <submittedName>
        <fullName evidence="1">Uncharacterized protein</fullName>
    </submittedName>
</protein>
<reference evidence="1 2" key="1">
    <citation type="submission" date="2019-09" db="EMBL/GenBank/DDBJ databases">
        <authorList>
            <person name="Chandra G."/>
            <person name="Truman W A."/>
        </authorList>
    </citation>
    <scope>NUCLEOTIDE SEQUENCE [LARGE SCALE GENOMIC DNA]</scope>
    <source>
        <strain evidence="1">PS723</strain>
    </source>
</reference>
<dbReference type="Proteomes" id="UP000379480">
    <property type="component" value="Unassembled WGS sequence"/>
</dbReference>
<evidence type="ECO:0000313" key="2">
    <source>
        <dbReference type="Proteomes" id="UP000379480"/>
    </source>
</evidence>
<name>A0A5E7E0I1_PSEFL</name>
<organism evidence="1 2">
    <name type="scientific">Pseudomonas fluorescens</name>
    <dbReference type="NCBI Taxonomy" id="294"/>
    <lineage>
        <taxon>Bacteria</taxon>
        <taxon>Pseudomonadati</taxon>
        <taxon>Pseudomonadota</taxon>
        <taxon>Gammaproteobacteria</taxon>
        <taxon>Pseudomonadales</taxon>
        <taxon>Pseudomonadaceae</taxon>
        <taxon>Pseudomonas</taxon>
    </lineage>
</organism>
<dbReference type="RefSeq" id="WP_150805210.1">
    <property type="nucleotide sequence ID" value="NZ_CABVHY010000019.1"/>
</dbReference>
<sequence length="61" mass="7051">MQAKTLRLDEFRENQRLSYAEAATRIHQAAQAVSQDKRSAKTFLQRIGIVDQKGELNEAYR</sequence>
<proteinExistence type="predicted"/>
<accession>A0A5E7E0I1</accession>
<gene>
    <name evidence="1" type="ORF">PS723_03863</name>
</gene>